<evidence type="ECO:0000313" key="3">
    <source>
        <dbReference type="Proteomes" id="UP000639772"/>
    </source>
</evidence>
<accession>A0A835QRC5</accession>
<feature type="compositionally biased region" description="Polar residues" evidence="1">
    <location>
        <begin position="229"/>
        <end position="241"/>
    </location>
</feature>
<feature type="region of interest" description="Disordered" evidence="1">
    <location>
        <begin position="119"/>
        <end position="160"/>
    </location>
</feature>
<gene>
    <name evidence="2" type="ORF">HPP92_016983</name>
</gene>
<dbReference type="Proteomes" id="UP000639772">
    <property type="component" value="Unassembled WGS sequence"/>
</dbReference>
<dbReference type="AlphaFoldDB" id="A0A835QRC5"/>
<feature type="region of interest" description="Disordered" evidence="1">
    <location>
        <begin position="217"/>
        <end position="241"/>
    </location>
</feature>
<dbReference type="PANTHER" id="PTHR37604">
    <property type="entry name" value="TRANSCRIPTION INITIATION FACTOR TFIID SUBUNIT"/>
    <property type="match status" value="1"/>
</dbReference>
<feature type="compositionally biased region" description="Basic and acidic residues" evidence="1">
    <location>
        <begin position="151"/>
        <end position="160"/>
    </location>
</feature>
<evidence type="ECO:0000256" key="1">
    <source>
        <dbReference type="SAM" id="MobiDB-lite"/>
    </source>
</evidence>
<dbReference type="OrthoDB" id="1906016at2759"/>
<protein>
    <recommendedName>
        <fullName evidence="4">Bromodomain associated domain-containing protein</fullName>
    </recommendedName>
</protein>
<sequence>MNLLLGEDGRGYELARLLESRGAWRSWLGDTSYASFVHSLSSPAAWDSFMTSSPSVPRSQLQLQLRVRALLFDKASSALFLRPSRAASTATLLSNLNPSYLQLRDDDVYYLLEDEQQDGFQPQTPSRLAYSPHRTSQHSFERVPSVGSRNNDPEHVNTSKYEDLPSKCYKQYVERNTLRHHKSPYGDKESHRRTSEGMSMYLKLCRLNKRKRQALKEDHPSSMLGCGSSMHSNGLSEGNNSTEEDISFFPEFMFPANCVPESALPLVIGEKIKAAEVYGVLDNLPALISPSPEMMERFGIRPEYVKMGNKYRGKNGSGGDNRSLSREQASVMSQKATSLLLSSVGFDGGTEASVKVFSEFFCSHLCKLGGILKLLTDSYKKQYSSIELLKMFLQISCQGNVVALTEITKNSKKGGFTQQIQHTVTQHQPLQQNPLIQAQQVQLQRQMHPQLNMLHPQNMPAFQSQQQLEKMRRRQVSTPRGSMMIMDKDQPMADVKIENMMEGPIDANTFNALSKQQMQLRQQQMAMANHNQSSQHFKQLQQSLQIPMQAQLAQNVFNLRTPVKVEAFHELMGEDSTLKHEADQSKLTSTQK</sequence>
<reference evidence="2 3" key="1">
    <citation type="journal article" date="2020" name="Nat. Food">
        <title>A phased Vanilla planifolia genome enables genetic improvement of flavour and production.</title>
        <authorList>
            <person name="Hasing T."/>
            <person name="Tang H."/>
            <person name="Brym M."/>
            <person name="Khazi F."/>
            <person name="Huang T."/>
            <person name="Chambers A.H."/>
        </authorList>
    </citation>
    <scope>NUCLEOTIDE SEQUENCE [LARGE SCALE GENOMIC DNA]</scope>
    <source>
        <tissue evidence="2">Leaf</tissue>
    </source>
</reference>
<evidence type="ECO:0008006" key="4">
    <source>
        <dbReference type="Google" id="ProtNLM"/>
    </source>
</evidence>
<comment type="caution">
    <text evidence="2">The sequence shown here is derived from an EMBL/GenBank/DDBJ whole genome shotgun (WGS) entry which is preliminary data.</text>
</comment>
<dbReference type="EMBL" id="JADCNM010000008">
    <property type="protein sequence ID" value="KAG0472437.1"/>
    <property type="molecule type" value="Genomic_DNA"/>
</dbReference>
<dbReference type="PANTHER" id="PTHR37604:SF1">
    <property type="entry name" value="TRANSCRIPTION INITIATION FACTOR TFIID SUBUNIT"/>
    <property type="match status" value="1"/>
</dbReference>
<name>A0A835QRC5_VANPL</name>
<organism evidence="2 3">
    <name type="scientific">Vanilla planifolia</name>
    <name type="common">Vanilla</name>
    <dbReference type="NCBI Taxonomy" id="51239"/>
    <lineage>
        <taxon>Eukaryota</taxon>
        <taxon>Viridiplantae</taxon>
        <taxon>Streptophyta</taxon>
        <taxon>Embryophyta</taxon>
        <taxon>Tracheophyta</taxon>
        <taxon>Spermatophyta</taxon>
        <taxon>Magnoliopsida</taxon>
        <taxon>Liliopsida</taxon>
        <taxon>Asparagales</taxon>
        <taxon>Orchidaceae</taxon>
        <taxon>Vanilloideae</taxon>
        <taxon>Vanilleae</taxon>
        <taxon>Vanilla</taxon>
    </lineage>
</organism>
<evidence type="ECO:0000313" key="2">
    <source>
        <dbReference type="EMBL" id="KAG0472437.1"/>
    </source>
</evidence>
<proteinExistence type="predicted"/>